<dbReference type="PANTHER" id="PTHR12303:SF6">
    <property type="entry name" value="CARNOSINE N-METHYLTRANSFERASE"/>
    <property type="match status" value="1"/>
</dbReference>
<dbReference type="PANTHER" id="PTHR12303">
    <property type="entry name" value="CARNOSINE N-METHYLTRANSFERASE"/>
    <property type="match status" value="1"/>
</dbReference>
<proteinExistence type="inferred from homology"/>
<keyword evidence="8" id="KW-1185">Reference proteome</keyword>
<evidence type="ECO:0000313" key="7">
    <source>
        <dbReference type="EMBL" id="KAF2995221.1"/>
    </source>
</evidence>
<evidence type="ECO:0000256" key="4">
    <source>
        <dbReference type="ARBA" id="ARBA00022679"/>
    </source>
</evidence>
<keyword evidence="4" id="KW-0808">Transferase</keyword>
<organism evidence="7 8">
    <name type="scientific">Curvularia kusanoi</name>
    <name type="common">Cochliobolus kusanoi</name>
    <dbReference type="NCBI Taxonomy" id="90978"/>
    <lineage>
        <taxon>Eukaryota</taxon>
        <taxon>Fungi</taxon>
        <taxon>Dikarya</taxon>
        <taxon>Ascomycota</taxon>
        <taxon>Pezizomycotina</taxon>
        <taxon>Dothideomycetes</taxon>
        <taxon>Pleosporomycetidae</taxon>
        <taxon>Pleosporales</taxon>
        <taxon>Pleosporineae</taxon>
        <taxon>Pleosporaceae</taxon>
        <taxon>Curvularia</taxon>
    </lineage>
</organism>
<dbReference type="EMBL" id="SWKU01000034">
    <property type="protein sequence ID" value="KAF2995221.1"/>
    <property type="molecule type" value="Genomic_DNA"/>
</dbReference>
<dbReference type="EC" id="2.1.1.22" evidence="2"/>
<feature type="region of interest" description="Disordered" evidence="6">
    <location>
        <begin position="392"/>
        <end position="418"/>
    </location>
</feature>
<comment type="similarity">
    <text evidence="1">Belongs to the carnosine N-methyltransferase family.</text>
</comment>
<sequence length="525" mass="59161">MLSTDVITYPTLSFILYLAFTVYKSPVQTNHNIQKNIMEDSDMNSKEWEGDYDPLADPDEKQHLLSVLDSFRSYRRLAHFNGTHVRRQAFYSLPQEHWMMLSKPPFSVLESLNKLDDLIDSNAELAEYIFMAGFKSFIAPTIDSDWVASIVPEKYARDEFQVYSIVMDHLKVQTTQNDMDKARSCINQFYRDWSAAGSVEREQCFDPVLRALDAEYTSRLQSTPDLKKSQIKVLIPGAGLGRSVFDICQAGFSVEGNEISYHELIASSLVLNHTQKAEQFSIAPFALSCSNHLTRADQFQTFAVPDIHPGTALAAELDSDTPAGERMSMSTGDFCVLYSSSDYEATFDAVTTIFFIDTAPNVIRYIETVRNCLKPGGIWVNLGPLLWHQAPRGPNVNSQNEDKHSHTHTHDAGIDDPGSVELTNDEVLALVEHLGFKIEEQKTNTLETGYIANPRSKWIDVNNNEFSVNVMYIVAHILIEKPIWFIETKLLNATSASSAQYEHQAPWCDKPGPIIPALDQHADEC</sequence>
<accession>A0A9P4W6W7</accession>
<dbReference type="Gene3D" id="3.40.50.150">
    <property type="entry name" value="Vaccinia Virus protein VP39"/>
    <property type="match status" value="1"/>
</dbReference>
<keyword evidence="3" id="KW-0489">Methyltransferase</keyword>
<reference evidence="7" key="1">
    <citation type="submission" date="2019-04" db="EMBL/GenBank/DDBJ databases">
        <title>Sequencing of skin fungus with MAO and IRED activity.</title>
        <authorList>
            <person name="Marsaioli A.J."/>
            <person name="Bonatto J.M.C."/>
            <person name="Reis Junior O."/>
        </authorList>
    </citation>
    <scope>NUCLEOTIDE SEQUENCE</scope>
    <source>
        <strain evidence="7">30M1</strain>
    </source>
</reference>
<evidence type="ECO:0000313" key="8">
    <source>
        <dbReference type="Proteomes" id="UP000801428"/>
    </source>
</evidence>
<dbReference type="OrthoDB" id="978at2759"/>
<evidence type="ECO:0000256" key="6">
    <source>
        <dbReference type="SAM" id="MobiDB-lite"/>
    </source>
</evidence>
<evidence type="ECO:0000256" key="3">
    <source>
        <dbReference type="ARBA" id="ARBA00022603"/>
    </source>
</evidence>
<dbReference type="SMART" id="SM01296">
    <property type="entry name" value="N2227"/>
    <property type="match status" value="1"/>
</dbReference>
<protein>
    <recommendedName>
        <fullName evidence="2">carnosine N-methyltransferase</fullName>
        <ecNumber evidence="2">2.1.1.22</ecNumber>
    </recommendedName>
</protein>
<dbReference type="GO" id="GO:0030735">
    <property type="term" value="F:carnosine N-methyltransferase activity"/>
    <property type="evidence" value="ECO:0007669"/>
    <property type="project" value="UniProtKB-EC"/>
</dbReference>
<evidence type="ECO:0000256" key="2">
    <source>
        <dbReference type="ARBA" id="ARBA00012003"/>
    </source>
</evidence>
<dbReference type="SUPFAM" id="SSF53335">
    <property type="entry name" value="S-adenosyl-L-methionine-dependent methyltransferases"/>
    <property type="match status" value="1"/>
</dbReference>
<dbReference type="AlphaFoldDB" id="A0A9P4W6W7"/>
<comment type="caution">
    <text evidence="7">The sequence shown here is derived from an EMBL/GenBank/DDBJ whole genome shotgun (WGS) entry which is preliminary data.</text>
</comment>
<dbReference type="Proteomes" id="UP000801428">
    <property type="component" value="Unassembled WGS sequence"/>
</dbReference>
<dbReference type="InterPro" id="IPR012901">
    <property type="entry name" value="CARME"/>
</dbReference>
<dbReference type="GO" id="GO:0032259">
    <property type="term" value="P:methylation"/>
    <property type="evidence" value="ECO:0007669"/>
    <property type="project" value="UniProtKB-KW"/>
</dbReference>
<name>A0A9P4W6W7_CURKU</name>
<feature type="compositionally biased region" description="Basic and acidic residues" evidence="6">
    <location>
        <begin position="400"/>
        <end position="413"/>
    </location>
</feature>
<evidence type="ECO:0000256" key="1">
    <source>
        <dbReference type="ARBA" id="ARBA00010086"/>
    </source>
</evidence>
<evidence type="ECO:0000256" key="5">
    <source>
        <dbReference type="ARBA" id="ARBA00022691"/>
    </source>
</evidence>
<dbReference type="InterPro" id="IPR029063">
    <property type="entry name" value="SAM-dependent_MTases_sf"/>
</dbReference>
<dbReference type="Pfam" id="PF07942">
    <property type="entry name" value="CARME"/>
    <property type="match status" value="1"/>
</dbReference>
<gene>
    <name evidence="7" type="ORF">E8E13_002110</name>
</gene>
<keyword evidence="5" id="KW-0949">S-adenosyl-L-methionine</keyword>